<proteinExistence type="predicted"/>
<reference evidence="4 5" key="1">
    <citation type="journal article" date="2017" name="Int. J. Syst. Evol. Microbiol.">
        <title>Pseudokineococcus basanitobsidens sp. nov., isolated from volcanic rock.</title>
        <authorList>
            <person name="Lee D.W."/>
            <person name="Park M.Y."/>
            <person name="Kim J.J."/>
            <person name="Kim B.S."/>
        </authorList>
    </citation>
    <scope>NUCLEOTIDE SEQUENCE [LARGE SCALE GENOMIC DNA]</scope>
    <source>
        <strain evidence="4 5">DSM 103726</strain>
    </source>
</reference>
<feature type="coiled-coil region" evidence="1">
    <location>
        <begin position="118"/>
        <end position="145"/>
    </location>
</feature>
<protein>
    <submittedName>
        <fullName evidence="4">C4-type zinc ribbon domain-containing protein</fullName>
    </submittedName>
</protein>
<gene>
    <name evidence="4" type="ORF">WDZ17_10285</name>
</gene>
<comment type="caution">
    <text evidence="4">The sequence shown here is derived from an EMBL/GenBank/DDBJ whole genome shotgun (WGS) entry which is preliminary data.</text>
</comment>
<dbReference type="RefSeq" id="WP_339575064.1">
    <property type="nucleotide sequence ID" value="NZ_JBBIAA010000010.1"/>
</dbReference>
<dbReference type="InterPro" id="IPR003743">
    <property type="entry name" value="Zf-RING_7"/>
</dbReference>
<feature type="domain" description="C4-type zinc ribbon" evidence="2">
    <location>
        <begin position="191"/>
        <end position="225"/>
    </location>
</feature>
<keyword evidence="1" id="KW-0175">Coiled coil</keyword>
<dbReference type="Pfam" id="PF24481">
    <property type="entry name" value="CT398_CC"/>
    <property type="match status" value="1"/>
</dbReference>
<dbReference type="PANTHER" id="PTHR39082:SF1">
    <property type="entry name" value="SCAVENGER RECEPTOR CLASS A MEMBER 3"/>
    <property type="match status" value="1"/>
</dbReference>
<evidence type="ECO:0000256" key="1">
    <source>
        <dbReference type="SAM" id="Coils"/>
    </source>
</evidence>
<evidence type="ECO:0000259" key="2">
    <source>
        <dbReference type="Pfam" id="PF02591"/>
    </source>
</evidence>
<accession>A0ABU8RL26</accession>
<evidence type="ECO:0000259" key="3">
    <source>
        <dbReference type="Pfam" id="PF24481"/>
    </source>
</evidence>
<dbReference type="PANTHER" id="PTHR39082">
    <property type="entry name" value="PHOSPHOLIPASE C-BETA-2-RELATED"/>
    <property type="match status" value="1"/>
</dbReference>
<evidence type="ECO:0000313" key="5">
    <source>
        <dbReference type="Proteomes" id="UP001387100"/>
    </source>
</evidence>
<sequence>MQALDTRLSQLAHRRRTLPERTALAEREQRSAALRDDVVRARTAASDVEREVARAERDVDQVRQRATRNQTRLDSGAVSAKDAAALVSELESLARRQSALEEVELEVMERQELAQTSLVGLEQLLAEVDAEAEQARAALETAVTEVDRDVESVRADRERVAAAVGDELLDLYEASRREHGGLGAAPLRARRCEGCRMEQDAMSIGRLRDAPEDAVLRCEECERILVRTPESGL</sequence>
<dbReference type="EMBL" id="JBBIAA010000010">
    <property type="protein sequence ID" value="MEJ5945679.1"/>
    <property type="molecule type" value="Genomic_DNA"/>
</dbReference>
<dbReference type="Pfam" id="PF02591">
    <property type="entry name" value="Zn_ribbon_9"/>
    <property type="match status" value="1"/>
</dbReference>
<dbReference type="InterPro" id="IPR056003">
    <property type="entry name" value="CT398_CC_hairpin"/>
</dbReference>
<name>A0ABU8RL26_9ACTN</name>
<feature type="coiled-coil region" evidence="1">
    <location>
        <begin position="38"/>
        <end position="72"/>
    </location>
</feature>
<dbReference type="Gene3D" id="1.10.287.1490">
    <property type="match status" value="1"/>
</dbReference>
<feature type="domain" description="CT398-like coiled coil hairpin" evidence="3">
    <location>
        <begin position="1"/>
        <end position="180"/>
    </location>
</feature>
<keyword evidence="5" id="KW-1185">Reference proteome</keyword>
<evidence type="ECO:0000313" key="4">
    <source>
        <dbReference type="EMBL" id="MEJ5945679.1"/>
    </source>
</evidence>
<dbReference type="InterPro" id="IPR052376">
    <property type="entry name" value="Oxidative_Scav/Glycosyltrans"/>
</dbReference>
<dbReference type="Proteomes" id="UP001387100">
    <property type="component" value="Unassembled WGS sequence"/>
</dbReference>
<organism evidence="4 5">
    <name type="scientific">Pseudokineococcus basanitobsidens</name>
    <dbReference type="NCBI Taxonomy" id="1926649"/>
    <lineage>
        <taxon>Bacteria</taxon>
        <taxon>Bacillati</taxon>
        <taxon>Actinomycetota</taxon>
        <taxon>Actinomycetes</taxon>
        <taxon>Kineosporiales</taxon>
        <taxon>Kineosporiaceae</taxon>
        <taxon>Pseudokineococcus</taxon>
    </lineage>
</organism>